<dbReference type="GO" id="GO:0050660">
    <property type="term" value="F:flavin adenine dinucleotide binding"/>
    <property type="evidence" value="ECO:0007669"/>
    <property type="project" value="InterPro"/>
</dbReference>
<gene>
    <name evidence="3" type="ORF">FCL38_02180</name>
    <name evidence="2" type="ORF">FHS02_000034</name>
</gene>
<keyword evidence="4" id="KW-1185">Reference proteome</keyword>
<reference evidence="3 4" key="1">
    <citation type="submission" date="2019-05" db="EMBL/GenBank/DDBJ databases">
        <title>Draft Genome Sequences of Six Type Strains of the Genus Massilia.</title>
        <authorList>
            <person name="Miess H."/>
            <person name="Frediansyhah A."/>
            <person name="Gross H."/>
        </authorList>
    </citation>
    <scope>NUCLEOTIDE SEQUENCE [LARGE SCALE GENOMIC DNA]</scope>
    <source>
        <strain evidence="3 4">DSMZ 26121</strain>
    </source>
</reference>
<reference evidence="2 5" key="2">
    <citation type="submission" date="2020-08" db="EMBL/GenBank/DDBJ databases">
        <title>Genomic Encyclopedia of Type Strains, Phase III (KMG-III): the genomes of soil and plant-associated and newly described type strains.</title>
        <authorList>
            <person name="Whitman W."/>
        </authorList>
    </citation>
    <scope>NUCLEOTIDE SEQUENCE [LARGE SCALE GENOMIC DNA]</scope>
    <source>
        <strain evidence="2 5">CECT 7753</strain>
    </source>
</reference>
<dbReference type="OrthoDB" id="2564795at2"/>
<dbReference type="InterPro" id="IPR046373">
    <property type="entry name" value="Acyl-CoA_Oxase/DH_mid-dom_sf"/>
</dbReference>
<dbReference type="InterPro" id="IPR013786">
    <property type="entry name" value="AcylCoA_DH/ox_N"/>
</dbReference>
<dbReference type="EMBL" id="CP040017">
    <property type="protein sequence ID" value="QCP09364.1"/>
    <property type="molecule type" value="Genomic_DNA"/>
</dbReference>
<dbReference type="Gene3D" id="2.40.110.10">
    <property type="entry name" value="Butyryl-CoA Dehydrogenase, subunit A, domain 2"/>
    <property type="match status" value="1"/>
</dbReference>
<evidence type="ECO:0000313" key="5">
    <source>
        <dbReference type="Proteomes" id="UP000584325"/>
    </source>
</evidence>
<dbReference type="Gene3D" id="1.10.540.10">
    <property type="entry name" value="Acyl-CoA dehydrogenase/oxidase, N-terminal domain"/>
    <property type="match status" value="1"/>
</dbReference>
<accession>A0A4P8HLT4</accession>
<dbReference type="SUPFAM" id="SSF56645">
    <property type="entry name" value="Acyl-CoA dehydrogenase NM domain-like"/>
    <property type="match status" value="1"/>
</dbReference>
<dbReference type="PANTHER" id="PTHR43884:SF12">
    <property type="entry name" value="ISOVALERYL-COA DEHYDROGENASE, MITOCHONDRIAL-RELATED"/>
    <property type="match status" value="1"/>
</dbReference>
<evidence type="ECO:0000313" key="3">
    <source>
        <dbReference type="EMBL" id="QCP09364.1"/>
    </source>
</evidence>
<dbReference type="RefSeq" id="WP_137312252.1">
    <property type="nucleotide sequence ID" value="NZ_CP040017.1"/>
</dbReference>
<dbReference type="GO" id="GO:0003995">
    <property type="term" value="F:acyl-CoA dehydrogenase activity"/>
    <property type="evidence" value="ECO:0007669"/>
    <property type="project" value="TreeGrafter"/>
</dbReference>
<evidence type="ECO:0000313" key="2">
    <source>
        <dbReference type="EMBL" id="MBB3219247.1"/>
    </source>
</evidence>
<evidence type="ECO:0000259" key="1">
    <source>
        <dbReference type="Pfam" id="PF02771"/>
    </source>
</evidence>
<dbReference type="Proteomes" id="UP000584325">
    <property type="component" value="Unassembled WGS sequence"/>
</dbReference>
<evidence type="ECO:0000313" key="4">
    <source>
        <dbReference type="Proteomes" id="UP000298763"/>
    </source>
</evidence>
<sequence>MAGARSIELPAALADWLASHADALDTTQALASEVVPRLAEARLFAIGVPEALGGSGGDVRDAIEAIAAVAERSLTAAFVFWGHRTFIEYVLQSPNGALRERWLAPLLRGEIAGATGLSNAMKFLSGIESLQIAATQADDGWRLDGGLAWITNLRKEGFVAAAAVTSPAGGPPAVVAFRSDAAGVARSDDLDLLALRGSNTAAVKLHAVPVDEADVITHDALNWLPAVRPAFLGMQCGMSIGLARASLAAAHRLCTTTRSGLLDRVEALQGELADAVEQLQEGVADGRFKTAAAPMFRLRIALADIVQQAALLELQGSGGRAYLMNHDRNFARRWREAAFVPIVTPSLTQLQMALQKQAASAGAP</sequence>
<dbReference type="InterPro" id="IPR009100">
    <property type="entry name" value="AcylCoA_DH/oxidase_NM_dom_sf"/>
</dbReference>
<dbReference type="InterPro" id="IPR037069">
    <property type="entry name" value="AcylCoA_DH/ox_N_sf"/>
</dbReference>
<organism evidence="2 5">
    <name type="scientific">Pseudoduganella umbonata</name>
    <dbReference type="NCBI Taxonomy" id="864828"/>
    <lineage>
        <taxon>Bacteria</taxon>
        <taxon>Pseudomonadati</taxon>
        <taxon>Pseudomonadota</taxon>
        <taxon>Betaproteobacteria</taxon>
        <taxon>Burkholderiales</taxon>
        <taxon>Oxalobacteraceae</taxon>
        <taxon>Telluria group</taxon>
        <taxon>Pseudoduganella</taxon>
    </lineage>
</organism>
<dbReference type="Proteomes" id="UP000298763">
    <property type="component" value="Chromosome"/>
</dbReference>
<name>A0A4P8HLT4_9BURK</name>
<protein>
    <submittedName>
        <fullName evidence="2 3">Acyl-CoA dehydrogenase</fullName>
    </submittedName>
</protein>
<dbReference type="AlphaFoldDB" id="A0A4P8HLT4"/>
<dbReference type="EMBL" id="JACHXS010000001">
    <property type="protein sequence ID" value="MBB3219247.1"/>
    <property type="molecule type" value="Genomic_DNA"/>
</dbReference>
<dbReference type="Pfam" id="PF02771">
    <property type="entry name" value="Acyl-CoA_dh_N"/>
    <property type="match status" value="1"/>
</dbReference>
<dbReference type="PANTHER" id="PTHR43884">
    <property type="entry name" value="ACYL-COA DEHYDROGENASE"/>
    <property type="match status" value="1"/>
</dbReference>
<proteinExistence type="predicted"/>
<feature type="domain" description="Acyl-CoA dehydrogenase/oxidase N-terminal" evidence="1">
    <location>
        <begin position="16"/>
        <end position="110"/>
    </location>
</feature>